<comment type="catalytic activity">
    <reaction evidence="8 9">
        <text>[[Fe-S] cluster scaffold protein carrying a second [4Fe-4S](2+) cluster] + N(6)-octanoyl-L-lysyl-[protein] + 2 oxidized [2Fe-2S]-[ferredoxin] + 2 S-adenosyl-L-methionine + 4 H(+) = [[Fe-S] cluster scaffold protein] + N(6)-[(R)-dihydrolipoyl]-L-lysyl-[protein] + 4 Fe(3+) + 2 hydrogen sulfide + 2 5'-deoxyadenosine + 2 L-methionine + 2 reduced [2Fe-2S]-[ferredoxin]</text>
        <dbReference type="Rhea" id="RHEA:16585"/>
        <dbReference type="Rhea" id="RHEA-COMP:9928"/>
        <dbReference type="Rhea" id="RHEA-COMP:10000"/>
        <dbReference type="Rhea" id="RHEA-COMP:10001"/>
        <dbReference type="Rhea" id="RHEA-COMP:10475"/>
        <dbReference type="Rhea" id="RHEA-COMP:14568"/>
        <dbReference type="Rhea" id="RHEA-COMP:14569"/>
        <dbReference type="ChEBI" id="CHEBI:15378"/>
        <dbReference type="ChEBI" id="CHEBI:17319"/>
        <dbReference type="ChEBI" id="CHEBI:29034"/>
        <dbReference type="ChEBI" id="CHEBI:29919"/>
        <dbReference type="ChEBI" id="CHEBI:33722"/>
        <dbReference type="ChEBI" id="CHEBI:33737"/>
        <dbReference type="ChEBI" id="CHEBI:33738"/>
        <dbReference type="ChEBI" id="CHEBI:57844"/>
        <dbReference type="ChEBI" id="CHEBI:59789"/>
        <dbReference type="ChEBI" id="CHEBI:78809"/>
        <dbReference type="ChEBI" id="CHEBI:83100"/>
        <dbReference type="EC" id="2.8.1.8"/>
    </reaction>
</comment>
<dbReference type="InterPro" id="IPR013785">
    <property type="entry name" value="Aldolase_TIM"/>
</dbReference>
<comment type="caution">
    <text evidence="11">The sequence shown here is derived from an EMBL/GenBank/DDBJ whole genome shotgun (WGS) entry which is preliminary data.</text>
</comment>
<dbReference type="FunFam" id="3.20.20.70:FF:000040">
    <property type="entry name" value="Lipoyl synthase"/>
    <property type="match status" value="1"/>
</dbReference>
<gene>
    <name evidence="9 11" type="primary">lipA</name>
    <name evidence="11" type="ORF">H9777_00255</name>
</gene>
<dbReference type="PANTHER" id="PTHR10949:SF0">
    <property type="entry name" value="LIPOYL SYNTHASE, MITOCHONDRIAL"/>
    <property type="match status" value="1"/>
</dbReference>
<reference evidence="11" key="1">
    <citation type="journal article" date="2021" name="PeerJ">
        <title>Extensive microbial diversity within the chicken gut microbiome revealed by metagenomics and culture.</title>
        <authorList>
            <person name="Gilroy R."/>
            <person name="Ravi A."/>
            <person name="Getino M."/>
            <person name="Pursley I."/>
            <person name="Horton D.L."/>
            <person name="Alikhan N.F."/>
            <person name="Baker D."/>
            <person name="Gharbi K."/>
            <person name="Hall N."/>
            <person name="Watson M."/>
            <person name="Adriaenssens E.M."/>
            <person name="Foster-Nyarko E."/>
            <person name="Jarju S."/>
            <person name="Secka A."/>
            <person name="Antonio M."/>
            <person name="Oren A."/>
            <person name="Chaudhuri R.R."/>
            <person name="La Ragione R."/>
            <person name="Hildebrand F."/>
            <person name="Pallen M.J."/>
        </authorList>
    </citation>
    <scope>NUCLEOTIDE SEQUENCE</scope>
    <source>
        <strain evidence="11">G4-2901</strain>
    </source>
</reference>
<evidence type="ECO:0000256" key="6">
    <source>
        <dbReference type="ARBA" id="ARBA00023004"/>
    </source>
</evidence>
<dbReference type="InterPro" id="IPR003698">
    <property type="entry name" value="Lipoyl_synth"/>
</dbReference>
<dbReference type="InterPro" id="IPR007197">
    <property type="entry name" value="rSAM"/>
</dbReference>
<dbReference type="SMART" id="SM00729">
    <property type="entry name" value="Elp3"/>
    <property type="match status" value="1"/>
</dbReference>
<feature type="binding site" evidence="9">
    <location>
        <position position="41"/>
    </location>
    <ligand>
        <name>[4Fe-4S] cluster</name>
        <dbReference type="ChEBI" id="CHEBI:49883"/>
        <label>1</label>
    </ligand>
</feature>
<comment type="similarity">
    <text evidence="9">Belongs to the radical SAM superfamily. Lipoyl synthase family.</text>
</comment>
<sequence length="283" mass="31630">MTHIRKPEWLKISIGANARYAETKKIVDTHKLNTICSSGRCPNMGECWGKGTATFMICGAICTRSCKFCNTCTGKPLPLDENEPNNVAESIKLMKLNHAVITSVDRDDLEDLGASHWAKTLLKIKEVNPETTIEALIPDFQGKPELISQVIEARPDILSHNMETVRRISPMVRSVAKYDTSLNVIRQISERGITAKSGIMVGLGESKEEVLETMDDLLEAGCSILTIGQYLQPTHKHYPVAEYVTPEQFEEYRIIGENKGFKTVESGPLVRSSYHAEKHIMKK</sequence>
<evidence type="ECO:0000256" key="8">
    <source>
        <dbReference type="ARBA" id="ARBA00047326"/>
    </source>
</evidence>
<dbReference type="PANTHER" id="PTHR10949">
    <property type="entry name" value="LIPOYL SYNTHASE"/>
    <property type="match status" value="1"/>
</dbReference>
<dbReference type="SUPFAM" id="SSF102114">
    <property type="entry name" value="Radical SAM enzymes"/>
    <property type="match status" value="1"/>
</dbReference>
<dbReference type="GO" id="GO:0051539">
    <property type="term" value="F:4 iron, 4 sulfur cluster binding"/>
    <property type="evidence" value="ECO:0007669"/>
    <property type="project" value="UniProtKB-UniRule"/>
</dbReference>
<dbReference type="NCBIfam" id="TIGR00510">
    <property type="entry name" value="lipA"/>
    <property type="match status" value="1"/>
</dbReference>
<dbReference type="EMBL" id="JAHLFW010000003">
    <property type="protein sequence ID" value="MBU3836769.1"/>
    <property type="molecule type" value="Genomic_DNA"/>
</dbReference>
<reference evidence="11" key="2">
    <citation type="submission" date="2021-04" db="EMBL/GenBank/DDBJ databases">
        <authorList>
            <person name="Gilroy R."/>
        </authorList>
    </citation>
    <scope>NUCLEOTIDE SEQUENCE</scope>
    <source>
        <strain evidence="11">G4-2901</strain>
    </source>
</reference>
<dbReference type="NCBIfam" id="NF004019">
    <property type="entry name" value="PRK05481.1"/>
    <property type="match status" value="1"/>
</dbReference>
<keyword evidence="3 9" id="KW-0808">Transferase</keyword>
<evidence type="ECO:0000313" key="11">
    <source>
        <dbReference type="EMBL" id="MBU3836769.1"/>
    </source>
</evidence>
<feature type="binding site" evidence="9">
    <location>
        <position position="273"/>
    </location>
    <ligand>
        <name>[4Fe-4S] cluster</name>
        <dbReference type="ChEBI" id="CHEBI:49883"/>
        <label>1</label>
    </ligand>
</feature>
<dbReference type="GO" id="GO:0005737">
    <property type="term" value="C:cytoplasm"/>
    <property type="evidence" value="ECO:0007669"/>
    <property type="project" value="UniProtKB-SubCell"/>
</dbReference>
<feature type="binding site" evidence="9">
    <location>
        <position position="36"/>
    </location>
    <ligand>
        <name>[4Fe-4S] cluster</name>
        <dbReference type="ChEBI" id="CHEBI:49883"/>
        <label>1</label>
    </ligand>
</feature>
<evidence type="ECO:0000313" key="12">
    <source>
        <dbReference type="Proteomes" id="UP000783796"/>
    </source>
</evidence>
<accession>A0A948T9R0</accession>
<evidence type="ECO:0000256" key="9">
    <source>
        <dbReference type="HAMAP-Rule" id="MF_00206"/>
    </source>
</evidence>
<feature type="binding site" evidence="9">
    <location>
        <position position="69"/>
    </location>
    <ligand>
        <name>[4Fe-4S] cluster</name>
        <dbReference type="ChEBI" id="CHEBI:49883"/>
        <label>2</label>
        <note>4Fe-4S-S-AdoMet</note>
    </ligand>
</feature>
<evidence type="ECO:0000256" key="4">
    <source>
        <dbReference type="ARBA" id="ARBA00022691"/>
    </source>
</evidence>
<organism evidence="11 12">
    <name type="scientific">Candidatus Phocaeicola faecigallinarum</name>
    <dbReference type="NCBI Taxonomy" id="2838732"/>
    <lineage>
        <taxon>Bacteria</taxon>
        <taxon>Pseudomonadati</taxon>
        <taxon>Bacteroidota</taxon>
        <taxon>Bacteroidia</taxon>
        <taxon>Bacteroidales</taxon>
        <taxon>Bacteroidaceae</taxon>
        <taxon>Phocaeicola</taxon>
    </lineage>
</organism>
<keyword evidence="6 9" id="KW-0408">Iron</keyword>
<comment type="function">
    <text evidence="9">Catalyzes the radical-mediated insertion of two sulfur atoms into the C-6 and C-8 positions of the octanoyl moiety bound to the lipoyl domains of lipoate-dependent enzymes, thereby converting the octanoylated domains into lipoylated derivatives.</text>
</comment>
<dbReference type="InterPro" id="IPR058240">
    <property type="entry name" value="rSAM_sf"/>
</dbReference>
<dbReference type="EC" id="2.8.1.8" evidence="9"/>
<dbReference type="CDD" id="cd01335">
    <property type="entry name" value="Radical_SAM"/>
    <property type="match status" value="1"/>
</dbReference>
<keyword evidence="5 9" id="KW-0479">Metal-binding</keyword>
<proteinExistence type="inferred from homology"/>
<dbReference type="SFLD" id="SFLDS00029">
    <property type="entry name" value="Radical_SAM"/>
    <property type="match status" value="1"/>
</dbReference>
<dbReference type="GO" id="GO:0009249">
    <property type="term" value="P:protein lipoylation"/>
    <property type="evidence" value="ECO:0007669"/>
    <property type="project" value="UniProtKB-UniRule"/>
</dbReference>
<dbReference type="Gene3D" id="3.20.20.70">
    <property type="entry name" value="Aldolase class I"/>
    <property type="match status" value="1"/>
</dbReference>
<feature type="binding site" evidence="9">
    <location>
        <position position="47"/>
    </location>
    <ligand>
        <name>[4Fe-4S] cluster</name>
        <dbReference type="ChEBI" id="CHEBI:49883"/>
        <label>1</label>
    </ligand>
</feature>
<dbReference type="Proteomes" id="UP000783796">
    <property type="component" value="Unassembled WGS sequence"/>
</dbReference>
<feature type="binding site" evidence="9">
    <location>
        <position position="66"/>
    </location>
    <ligand>
        <name>[4Fe-4S] cluster</name>
        <dbReference type="ChEBI" id="CHEBI:49883"/>
        <label>2</label>
        <note>4Fe-4S-S-AdoMet</note>
    </ligand>
</feature>
<dbReference type="HAMAP" id="MF_00206">
    <property type="entry name" value="Lipoyl_synth"/>
    <property type="match status" value="1"/>
</dbReference>
<keyword evidence="4 9" id="KW-0949">S-adenosyl-L-methionine</keyword>
<dbReference type="InterPro" id="IPR006638">
    <property type="entry name" value="Elp3/MiaA/NifB-like_rSAM"/>
</dbReference>
<dbReference type="Pfam" id="PF04055">
    <property type="entry name" value="Radical_SAM"/>
    <property type="match status" value="1"/>
</dbReference>
<dbReference type="SFLD" id="SFLDF00271">
    <property type="entry name" value="lipoyl_synthase"/>
    <property type="match status" value="1"/>
</dbReference>
<dbReference type="AlphaFoldDB" id="A0A948T9R0"/>
<dbReference type="GO" id="GO:0046872">
    <property type="term" value="F:metal ion binding"/>
    <property type="evidence" value="ECO:0007669"/>
    <property type="project" value="UniProtKB-KW"/>
</dbReference>
<keyword evidence="7 9" id="KW-0411">Iron-sulfur</keyword>
<feature type="domain" description="Radical SAM core" evidence="10">
    <location>
        <begin position="48"/>
        <end position="262"/>
    </location>
</feature>
<keyword evidence="1 9" id="KW-0004">4Fe-4S</keyword>
<feature type="binding site" evidence="9">
    <location>
        <position position="62"/>
    </location>
    <ligand>
        <name>[4Fe-4S] cluster</name>
        <dbReference type="ChEBI" id="CHEBI:49883"/>
        <label>2</label>
        <note>4Fe-4S-S-AdoMet</note>
    </ligand>
</feature>
<evidence type="ECO:0000256" key="5">
    <source>
        <dbReference type="ARBA" id="ARBA00022723"/>
    </source>
</evidence>
<dbReference type="NCBIfam" id="NF009544">
    <property type="entry name" value="PRK12928.1"/>
    <property type="match status" value="1"/>
</dbReference>
<dbReference type="SFLD" id="SFLDG01058">
    <property type="entry name" value="lipoyl_synthase_like"/>
    <property type="match status" value="1"/>
</dbReference>
<comment type="pathway">
    <text evidence="9">Protein modification; protein lipoylation via endogenous pathway; protein N(6)-(lipoyl)lysine from octanoyl-[acyl-carrier-protein]: step 2/2.</text>
</comment>
<name>A0A948T9R0_9BACT</name>
<keyword evidence="2 9" id="KW-0963">Cytoplasm</keyword>
<dbReference type="GO" id="GO:0016992">
    <property type="term" value="F:lipoate synthase activity"/>
    <property type="evidence" value="ECO:0007669"/>
    <property type="project" value="UniProtKB-UniRule"/>
</dbReference>
<protein>
    <recommendedName>
        <fullName evidence="9">Lipoyl synthase</fullName>
        <ecNumber evidence="9">2.8.1.8</ecNumber>
    </recommendedName>
    <alternativeName>
        <fullName evidence="9">Lip-syn</fullName>
        <shortName evidence="9">LS</shortName>
    </alternativeName>
    <alternativeName>
        <fullName evidence="9">Lipoate synthase</fullName>
    </alternativeName>
    <alternativeName>
        <fullName evidence="9">Lipoic acid synthase</fullName>
    </alternativeName>
    <alternativeName>
        <fullName evidence="9">Sulfur insertion protein LipA</fullName>
    </alternativeName>
</protein>
<evidence type="ECO:0000256" key="2">
    <source>
        <dbReference type="ARBA" id="ARBA00022490"/>
    </source>
</evidence>
<evidence type="ECO:0000256" key="3">
    <source>
        <dbReference type="ARBA" id="ARBA00022679"/>
    </source>
</evidence>
<evidence type="ECO:0000259" key="10">
    <source>
        <dbReference type="PROSITE" id="PS51918"/>
    </source>
</evidence>
<dbReference type="PIRSF" id="PIRSF005963">
    <property type="entry name" value="Lipoyl_synth"/>
    <property type="match status" value="1"/>
</dbReference>
<comment type="subcellular location">
    <subcellularLocation>
        <location evidence="9">Cytoplasm</location>
    </subcellularLocation>
</comment>
<comment type="cofactor">
    <cofactor evidence="9">
        <name>[4Fe-4S] cluster</name>
        <dbReference type="ChEBI" id="CHEBI:49883"/>
    </cofactor>
    <text evidence="9">Binds 2 [4Fe-4S] clusters per subunit. One cluster is coordinated with 3 cysteines and an exchangeable S-adenosyl-L-methionine.</text>
</comment>
<dbReference type="PROSITE" id="PS51918">
    <property type="entry name" value="RADICAL_SAM"/>
    <property type="match status" value="1"/>
</dbReference>
<evidence type="ECO:0000256" key="1">
    <source>
        <dbReference type="ARBA" id="ARBA00022485"/>
    </source>
</evidence>
<evidence type="ECO:0000256" key="7">
    <source>
        <dbReference type="ARBA" id="ARBA00023014"/>
    </source>
</evidence>